<gene>
    <name evidence="6" type="primary">comR</name>
    <name evidence="6" type="ORF">MGA5115_02797</name>
    <name evidence="7" type="ORF">MGA5116_02201</name>
</gene>
<dbReference type="OrthoDB" id="270177at2"/>
<evidence type="ECO:0000313" key="9">
    <source>
        <dbReference type="Proteomes" id="UP000092871"/>
    </source>
</evidence>
<dbReference type="SUPFAM" id="SSF48498">
    <property type="entry name" value="Tetracyclin repressor-like, C-terminal domain"/>
    <property type="match status" value="1"/>
</dbReference>
<keyword evidence="3" id="KW-0804">Transcription</keyword>
<evidence type="ECO:0000313" key="6">
    <source>
        <dbReference type="EMBL" id="SBT18650.1"/>
    </source>
</evidence>
<evidence type="ECO:0000256" key="3">
    <source>
        <dbReference type="ARBA" id="ARBA00023163"/>
    </source>
</evidence>
<dbReference type="Gene3D" id="1.10.357.10">
    <property type="entry name" value="Tetracycline Repressor, domain 2"/>
    <property type="match status" value="1"/>
</dbReference>
<dbReference type="Gene3D" id="1.10.10.60">
    <property type="entry name" value="Homeodomain-like"/>
    <property type="match status" value="1"/>
</dbReference>
<dbReference type="Pfam" id="PF00440">
    <property type="entry name" value="TetR_N"/>
    <property type="match status" value="1"/>
</dbReference>
<reference evidence="6 9" key="2">
    <citation type="submission" date="2016-06" db="EMBL/GenBank/DDBJ databases">
        <authorList>
            <person name="Kjaerup R.B."/>
            <person name="Dalgaard T.S."/>
            <person name="Juul-Madsen H.R."/>
        </authorList>
    </citation>
    <scope>NUCLEOTIDE SEQUENCE [LARGE SCALE GENOMIC DNA]</scope>
    <source>
        <strain evidence="6 9">CECT 5115</strain>
    </source>
</reference>
<dbReference type="PANTHER" id="PTHR47506:SF1">
    <property type="entry name" value="HTH-TYPE TRANSCRIPTIONAL REGULATOR YJDC"/>
    <property type="match status" value="1"/>
</dbReference>
<dbReference type="EMBL" id="FLRB01000013">
    <property type="protein sequence ID" value="SBT21605.1"/>
    <property type="molecule type" value="Genomic_DNA"/>
</dbReference>
<name>A0A1C3JUC6_9GAMM</name>
<evidence type="ECO:0000256" key="2">
    <source>
        <dbReference type="ARBA" id="ARBA00023125"/>
    </source>
</evidence>
<dbReference type="InterPro" id="IPR036271">
    <property type="entry name" value="Tet_transcr_reg_TetR-rel_C_sf"/>
</dbReference>
<evidence type="ECO:0000256" key="1">
    <source>
        <dbReference type="ARBA" id="ARBA00023015"/>
    </source>
</evidence>
<dbReference type="GO" id="GO:0003677">
    <property type="term" value="F:DNA binding"/>
    <property type="evidence" value="ECO:0007669"/>
    <property type="project" value="UniProtKB-UniRule"/>
</dbReference>
<dbReference type="InterPro" id="IPR001647">
    <property type="entry name" value="HTH_TetR"/>
</dbReference>
<evidence type="ECO:0000313" key="7">
    <source>
        <dbReference type="EMBL" id="SBT21605.1"/>
    </source>
</evidence>
<evidence type="ECO:0000259" key="5">
    <source>
        <dbReference type="PROSITE" id="PS50977"/>
    </source>
</evidence>
<sequence length="202" mass="22753">MNLNPAKPLRGRPKTLDRDHVLDVAMDSYWKEDINNLSLNEICRRSGVSKPSLYREFLNEDGLMKAVLIRYQEQVLSPVQLMLNSDSPFRVALDNLVSFATSVSCNRESPNGCLFIKMRESRSHLGEATREQVDFLEEQGLVTFQKWVKRAKEKGDFSADMSAEFAAIYIDAQLSSASSQIARGEDPQTVKKILSVAFSMLG</sequence>
<feature type="domain" description="HTH tetR-type" evidence="5">
    <location>
        <begin position="15"/>
        <end position="75"/>
    </location>
</feature>
<dbReference type="Proteomes" id="UP000092871">
    <property type="component" value="Unassembled WGS sequence"/>
</dbReference>
<dbReference type="RefSeq" id="WP_083202980.1">
    <property type="nucleotide sequence ID" value="NZ_FLRA01000023.1"/>
</dbReference>
<keyword evidence="2 4" id="KW-0238">DNA-binding</keyword>
<accession>A0A1C3JUC6</accession>
<dbReference type="InterPro" id="IPR009057">
    <property type="entry name" value="Homeodomain-like_sf"/>
</dbReference>
<proteinExistence type="predicted"/>
<dbReference type="PROSITE" id="PS50977">
    <property type="entry name" value="HTH_TETR_2"/>
    <property type="match status" value="1"/>
</dbReference>
<dbReference type="PANTHER" id="PTHR47506">
    <property type="entry name" value="TRANSCRIPTIONAL REGULATORY PROTEIN"/>
    <property type="match status" value="1"/>
</dbReference>
<protein>
    <submittedName>
        <fullName evidence="6">HTH-type transcriptional repressor ComR</fullName>
    </submittedName>
</protein>
<keyword evidence="1" id="KW-0805">Transcription regulation</keyword>
<organism evidence="6 9">
    <name type="scientific">Marinomonas gallaica</name>
    <dbReference type="NCBI Taxonomy" id="1806667"/>
    <lineage>
        <taxon>Bacteria</taxon>
        <taxon>Pseudomonadati</taxon>
        <taxon>Pseudomonadota</taxon>
        <taxon>Gammaproteobacteria</taxon>
        <taxon>Oceanospirillales</taxon>
        <taxon>Oceanospirillaceae</taxon>
        <taxon>Marinomonas</taxon>
    </lineage>
</organism>
<keyword evidence="8" id="KW-1185">Reference proteome</keyword>
<dbReference type="AlphaFoldDB" id="A0A1C3JUC6"/>
<reference evidence="7 8" key="1">
    <citation type="submission" date="2016-06" db="EMBL/GenBank/DDBJ databases">
        <authorList>
            <person name="Rodrigo-Torres L."/>
            <person name="Arahal D.R."/>
        </authorList>
    </citation>
    <scope>NUCLEOTIDE SEQUENCE [LARGE SCALE GENOMIC DNA]</scope>
    <source>
        <strain evidence="7 8">CECT 5116</strain>
    </source>
</reference>
<evidence type="ECO:0000313" key="8">
    <source>
        <dbReference type="Proteomes" id="UP000092840"/>
    </source>
</evidence>
<evidence type="ECO:0000256" key="4">
    <source>
        <dbReference type="PROSITE-ProRule" id="PRU00335"/>
    </source>
</evidence>
<dbReference type="Proteomes" id="UP000092840">
    <property type="component" value="Unassembled WGS sequence"/>
</dbReference>
<dbReference type="EMBL" id="FLRA01000023">
    <property type="protein sequence ID" value="SBT18650.1"/>
    <property type="molecule type" value="Genomic_DNA"/>
</dbReference>
<dbReference type="SUPFAM" id="SSF46689">
    <property type="entry name" value="Homeodomain-like"/>
    <property type="match status" value="1"/>
</dbReference>
<feature type="DNA-binding region" description="H-T-H motif" evidence="4">
    <location>
        <begin position="38"/>
        <end position="57"/>
    </location>
</feature>